<protein>
    <submittedName>
        <fullName evidence="3">Uncharacterized protein</fullName>
    </submittedName>
</protein>
<dbReference type="EMBL" id="JBBPBN010000015">
    <property type="protein sequence ID" value="KAK9024344.1"/>
    <property type="molecule type" value="Genomic_DNA"/>
</dbReference>
<dbReference type="Proteomes" id="UP001396334">
    <property type="component" value="Unassembled WGS sequence"/>
</dbReference>
<evidence type="ECO:0000256" key="2">
    <source>
        <dbReference type="SAM" id="SignalP"/>
    </source>
</evidence>
<dbReference type="PANTHER" id="PTHR34463">
    <property type="entry name" value="GLYCINE-RICH PROTEIN"/>
    <property type="match status" value="1"/>
</dbReference>
<dbReference type="InterPro" id="IPR044730">
    <property type="entry name" value="RNase_H-like_dom_plant"/>
</dbReference>
<dbReference type="PANTHER" id="PTHR34463:SF12">
    <property type="entry name" value="GLYCINE-RICH PROTEIN"/>
    <property type="match status" value="1"/>
</dbReference>
<evidence type="ECO:0000313" key="3">
    <source>
        <dbReference type="EMBL" id="KAK9024344.1"/>
    </source>
</evidence>
<keyword evidence="4" id="KW-1185">Reference proteome</keyword>
<accession>A0ABR2SGQ7</accession>
<organism evidence="3 4">
    <name type="scientific">Hibiscus sabdariffa</name>
    <name type="common">roselle</name>
    <dbReference type="NCBI Taxonomy" id="183260"/>
    <lineage>
        <taxon>Eukaryota</taxon>
        <taxon>Viridiplantae</taxon>
        <taxon>Streptophyta</taxon>
        <taxon>Embryophyta</taxon>
        <taxon>Tracheophyta</taxon>
        <taxon>Spermatophyta</taxon>
        <taxon>Magnoliopsida</taxon>
        <taxon>eudicotyledons</taxon>
        <taxon>Gunneridae</taxon>
        <taxon>Pentapetalae</taxon>
        <taxon>rosids</taxon>
        <taxon>malvids</taxon>
        <taxon>Malvales</taxon>
        <taxon>Malvaceae</taxon>
        <taxon>Malvoideae</taxon>
        <taxon>Hibiscus</taxon>
    </lineage>
</organism>
<reference evidence="3 4" key="1">
    <citation type="journal article" date="2024" name="G3 (Bethesda)">
        <title>Genome assembly of Hibiscus sabdariffa L. provides insights into metabolisms of medicinal natural products.</title>
        <authorList>
            <person name="Kim T."/>
        </authorList>
    </citation>
    <scope>NUCLEOTIDE SEQUENCE [LARGE SCALE GENOMIC DNA]</scope>
    <source>
        <strain evidence="3">TK-2024</strain>
        <tissue evidence="3">Old leaves</tissue>
    </source>
</reference>
<evidence type="ECO:0000313" key="4">
    <source>
        <dbReference type="Proteomes" id="UP001396334"/>
    </source>
</evidence>
<evidence type="ECO:0000256" key="1">
    <source>
        <dbReference type="SAM" id="MobiDB-lite"/>
    </source>
</evidence>
<feature type="signal peptide" evidence="2">
    <location>
        <begin position="1"/>
        <end position="21"/>
    </location>
</feature>
<name>A0ABR2SGQ7_9ROSI</name>
<sequence length="270" mass="28098">MGRVFAFLVLVLVVVLHASHARNVPGDGSMKEQTLQADAPQVDSPKGSGVDDKKNFIYGGVGGFAGVGGIGGLAGGIPLLGGLGGIGKFGGIGGAAGIGGYTGIGGLGGLGGVGVPGGLGGPSGVGAELWTLHEVLNHVWSFGARKRQFRSLWVLPLALQGHKVVDSIKGLMEHAWKGNRLTIECNKAFRCIESHQIRLGLRESFWKGPASNWVMVNVDASVDTVGNRAVVEGLIRDDSGGWLRGFYKFVGRCSVLLAELWTIYDGLNLA</sequence>
<feature type="region of interest" description="Disordered" evidence="1">
    <location>
        <begin position="27"/>
        <end position="49"/>
    </location>
</feature>
<comment type="caution">
    <text evidence="3">The sequence shown here is derived from an EMBL/GenBank/DDBJ whole genome shotgun (WGS) entry which is preliminary data.</text>
</comment>
<dbReference type="CDD" id="cd06222">
    <property type="entry name" value="RNase_H_like"/>
    <property type="match status" value="1"/>
</dbReference>
<feature type="chain" id="PRO_5046853474" evidence="2">
    <location>
        <begin position="22"/>
        <end position="270"/>
    </location>
</feature>
<gene>
    <name evidence="3" type="ORF">V6N11_004511</name>
</gene>
<proteinExistence type="predicted"/>
<keyword evidence="2" id="KW-0732">Signal</keyword>